<sequence>MTGETFFVYHLLHGSQVAHHEPAIIQALETAGFVRPQLYVAPVSGFLRATAVGGEKSRIADAARARAQSEECLRKLKVALDRVQASARTPMPDILPLDRLRCIEAVPVRGQGVADHWLVRWILSLPTGRRFEDAFVGGAIVDLRMAEAPISLVSRLRPWSDVTRWPAFAWPGSDQAHDHEHSHEDEEHLHREDDQPSKRYIREVDKPVYTLGGEDEEQRYLAPFWMASHDNGKSGGHSHGVPLSPATAMSLAIGISWEEAEIGARLGVVANNAHGQLQRLRAGDGWRVHWRWFSVANLGEPGELVDDTLDIVQTGVYHICVDVEHRETSAFDSSFLELPVSAERTRQAPLVA</sequence>
<name>A0ABS0Y884_9HYPH</name>
<dbReference type="RefSeq" id="WP_199051776.1">
    <property type="nucleotide sequence ID" value="NZ_JAELXT010000055.1"/>
</dbReference>
<comment type="caution">
    <text evidence="2">The sequence shown here is derived from an EMBL/GenBank/DDBJ whole genome shotgun (WGS) entry which is preliminary data.</text>
</comment>
<organism evidence="2 3">
    <name type="scientific">Microvirga splendida</name>
    <dbReference type="NCBI Taxonomy" id="2795727"/>
    <lineage>
        <taxon>Bacteria</taxon>
        <taxon>Pseudomonadati</taxon>
        <taxon>Pseudomonadota</taxon>
        <taxon>Alphaproteobacteria</taxon>
        <taxon>Hyphomicrobiales</taxon>
        <taxon>Methylobacteriaceae</taxon>
        <taxon>Microvirga</taxon>
    </lineage>
</organism>
<gene>
    <name evidence="2" type="ORF">JAO75_24240</name>
</gene>
<keyword evidence="3" id="KW-1185">Reference proteome</keyword>
<protein>
    <submittedName>
        <fullName evidence="2">Uncharacterized protein</fullName>
    </submittedName>
</protein>
<evidence type="ECO:0000313" key="2">
    <source>
        <dbReference type="EMBL" id="MBJ6128506.1"/>
    </source>
</evidence>
<proteinExistence type="predicted"/>
<dbReference type="Proteomes" id="UP000620670">
    <property type="component" value="Unassembled WGS sequence"/>
</dbReference>
<evidence type="ECO:0000256" key="1">
    <source>
        <dbReference type="SAM" id="MobiDB-lite"/>
    </source>
</evidence>
<evidence type="ECO:0000313" key="3">
    <source>
        <dbReference type="Proteomes" id="UP000620670"/>
    </source>
</evidence>
<reference evidence="3" key="1">
    <citation type="submission" date="2020-12" db="EMBL/GenBank/DDBJ databases">
        <title>Hymenobacter sp.</title>
        <authorList>
            <person name="Kim M.K."/>
        </authorList>
    </citation>
    <scope>NUCLEOTIDE SEQUENCE [LARGE SCALE GENOMIC DNA]</scope>
    <source>
        <strain evidence="3">BT325</strain>
    </source>
</reference>
<feature type="compositionally biased region" description="Basic and acidic residues" evidence="1">
    <location>
        <begin position="175"/>
        <end position="197"/>
    </location>
</feature>
<dbReference type="EMBL" id="JAELXT010000055">
    <property type="protein sequence ID" value="MBJ6128506.1"/>
    <property type="molecule type" value="Genomic_DNA"/>
</dbReference>
<feature type="region of interest" description="Disordered" evidence="1">
    <location>
        <begin position="173"/>
        <end position="197"/>
    </location>
</feature>
<accession>A0ABS0Y884</accession>